<protein>
    <submittedName>
        <fullName evidence="4">DNA damage-inducible protein DinB</fullName>
    </submittedName>
</protein>
<dbReference type="Gene3D" id="1.20.120.450">
    <property type="entry name" value="dinb family like domain"/>
    <property type="match status" value="1"/>
</dbReference>
<keyword evidence="2 3" id="KW-0479">Metal-binding</keyword>
<feature type="binding site" evidence="3">
    <location>
        <position position="134"/>
    </location>
    <ligand>
        <name>a divalent metal cation</name>
        <dbReference type="ChEBI" id="CHEBI:60240"/>
    </ligand>
</feature>
<comment type="caution">
    <text evidence="4">The sequence shown here is derived from an EMBL/GenBank/DDBJ whole genome shotgun (WGS) entry which is preliminary data.</text>
</comment>
<evidence type="ECO:0000313" key="4">
    <source>
        <dbReference type="EMBL" id="GGI17183.1"/>
    </source>
</evidence>
<dbReference type="InterPro" id="IPR034660">
    <property type="entry name" value="DinB/YfiT-like"/>
</dbReference>
<dbReference type="SUPFAM" id="SSF109854">
    <property type="entry name" value="DinB/YfiT-like putative metalloenzymes"/>
    <property type="match status" value="1"/>
</dbReference>
<organism evidence="4 5">
    <name type="scientific">Gottfriedia solisilvae</name>
    <dbReference type="NCBI Taxonomy" id="1516104"/>
    <lineage>
        <taxon>Bacteria</taxon>
        <taxon>Bacillati</taxon>
        <taxon>Bacillota</taxon>
        <taxon>Bacilli</taxon>
        <taxon>Bacillales</taxon>
        <taxon>Bacillaceae</taxon>
        <taxon>Gottfriedia</taxon>
    </lineage>
</organism>
<feature type="binding site" evidence="3">
    <location>
        <position position="46"/>
    </location>
    <ligand>
        <name>a divalent metal cation</name>
        <dbReference type="ChEBI" id="CHEBI:60240"/>
    </ligand>
</feature>
<evidence type="ECO:0000256" key="2">
    <source>
        <dbReference type="ARBA" id="ARBA00022723"/>
    </source>
</evidence>
<dbReference type="AlphaFoldDB" id="A0A8J3ANN2"/>
<accession>A0A8J3ANN2</accession>
<dbReference type="GO" id="GO:0046872">
    <property type="term" value="F:metal ion binding"/>
    <property type="evidence" value="ECO:0007669"/>
    <property type="project" value="UniProtKB-KW"/>
</dbReference>
<gene>
    <name evidence="4" type="ORF">GCM10007380_36670</name>
</gene>
<dbReference type="RefSeq" id="WP_088002324.1">
    <property type="nucleotide sequence ID" value="NZ_BMHB01000003.1"/>
</dbReference>
<dbReference type="EMBL" id="BMHB01000003">
    <property type="protein sequence ID" value="GGI17183.1"/>
    <property type="molecule type" value="Genomic_DNA"/>
</dbReference>
<proteinExistence type="inferred from homology"/>
<keyword evidence="5" id="KW-1185">Reference proteome</keyword>
<reference evidence="5" key="1">
    <citation type="journal article" date="2019" name="Int. J. Syst. Evol. Microbiol.">
        <title>The Global Catalogue of Microorganisms (GCM) 10K type strain sequencing project: providing services to taxonomists for standard genome sequencing and annotation.</title>
        <authorList>
            <consortium name="The Broad Institute Genomics Platform"/>
            <consortium name="The Broad Institute Genome Sequencing Center for Infectious Disease"/>
            <person name="Wu L."/>
            <person name="Ma J."/>
        </authorList>
    </citation>
    <scope>NUCLEOTIDE SEQUENCE [LARGE SCALE GENOMIC DNA]</scope>
    <source>
        <strain evidence="5">CGMCC 1.14993</strain>
    </source>
</reference>
<comment type="similarity">
    <text evidence="1">Belongs to the DinB family.</text>
</comment>
<name>A0A8J3ANN2_9BACI</name>
<evidence type="ECO:0000313" key="5">
    <source>
        <dbReference type="Proteomes" id="UP000626244"/>
    </source>
</evidence>
<evidence type="ECO:0000256" key="1">
    <source>
        <dbReference type="ARBA" id="ARBA00008635"/>
    </source>
</evidence>
<dbReference type="PANTHER" id="PTHR37302:SF3">
    <property type="entry name" value="DAMAGE-INDUCIBLE PROTEIN DINB"/>
    <property type="match status" value="1"/>
</dbReference>
<dbReference type="OrthoDB" id="118635at2"/>
<dbReference type="Pfam" id="PF05163">
    <property type="entry name" value="DinB"/>
    <property type="match status" value="1"/>
</dbReference>
<evidence type="ECO:0000256" key="3">
    <source>
        <dbReference type="PIRSR" id="PIRSR607837-1"/>
    </source>
</evidence>
<feature type="binding site" evidence="3">
    <location>
        <position position="138"/>
    </location>
    <ligand>
        <name>a divalent metal cation</name>
        <dbReference type="ChEBI" id="CHEBI:60240"/>
    </ligand>
</feature>
<dbReference type="Proteomes" id="UP000626244">
    <property type="component" value="Unassembled WGS sequence"/>
</dbReference>
<dbReference type="PANTHER" id="PTHR37302">
    <property type="entry name" value="SLR1116 PROTEIN"/>
    <property type="match status" value="1"/>
</dbReference>
<dbReference type="InterPro" id="IPR007837">
    <property type="entry name" value="DinB"/>
</dbReference>
<sequence>MNKKEYQWVKQNRNVLLDFCSKIDEKDLNRRIDGFGFQSMKETLVHVADCYHAWIGSFILQKTTKPITPKEFVIHVSLNDIKLRFEQVDAIVNEFFETFSEEMDVPIQQPIPWRATNEVISMTRRKLLMHTITHEYHHKGQIVSMARMMGYEPPNTDILGTDD</sequence>